<evidence type="ECO:0000256" key="1">
    <source>
        <dbReference type="ARBA" id="ARBA00004651"/>
    </source>
</evidence>
<protein>
    <recommendedName>
        <fullName evidence="7">RDD domain-containing protein</fullName>
    </recommendedName>
</protein>
<evidence type="ECO:0000313" key="9">
    <source>
        <dbReference type="Proteomes" id="UP000218067"/>
    </source>
</evidence>
<comment type="subcellular location">
    <subcellularLocation>
        <location evidence="1">Cell membrane</location>
        <topology evidence="1">Multi-pass membrane protein</topology>
    </subcellularLocation>
</comment>
<feature type="transmembrane region" description="Helical" evidence="6">
    <location>
        <begin position="60"/>
        <end position="93"/>
    </location>
</feature>
<dbReference type="InterPro" id="IPR051791">
    <property type="entry name" value="Pra-immunoreactive"/>
</dbReference>
<gene>
    <name evidence="8" type="ORF">SHTP_0192</name>
</gene>
<evidence type="ECO:0000256" key="5">
    <source>
        <dbReference type="ARBA" id="ARBA00023136"/>
    </source>
</evidence>
<feature type="transmembrane region" description="Helical" evidence="6">
    <location>
        <begin position="105"/>
        <end position="127"/>
    </location>
</feature>
<dbReference type="RefSeq" id="WP_096369513.1">
    <property type="nucleotide sequence ID" value="NZ_AP017624.1"/>
</dbReference>
<reference evidence="8 9" key="1">
    <citation type="submission" date="2016-08" db="EMBL/GenBank/DDBJ databases">
        <title>Complete genome sequence of Mycobacterium shinshuense, a subspecies of M. ulcerans.</title>
        <authorList>
            <person name="Yoshida M."/>
            <person name="Ogura Y."/>
            <person name="Hayashi T."/>
            <person name="Hoshino Y."/>
        </authorList>
    </citation>
    <scope>NUCLEOTIDE SEQUENCE [LARGE SCALE GENOMIC DNA]</scope>
    <source>
        <strain evidence="9">ATCC 33728</strain>
    </source>
</reference>
<dbReference type="EMBL" id="AP017624">
    <property type="protein sequence ID" value="BAV39591.1"/>
    <property type="molecule type" value="Genomic_DNA"/>
</dbReference>
<dbReference type="PANTHER" id="PTHR36115">
    <property type="entry name" value="PROLINE-RICH ANTIGEN HOMOLOG-RELATED"/>
    <property type="match status" value="1"/>
</dbReference>
<name>A0A1B4XXR3_MYCUL</name>
<dbReference type="InterPro" id="IPR010432">
    <property type="entry name" value="RDD"/>
</dbReference>
<dbReference type="Proteomes" id="UP000218067">
    <property type="component" value="Chromosome"/>
</dbReference>
<organism evidence="8 9">
    <name type="scientific">Mycobacterium ulcerans subsp. shinshuense</name>
    <dbReference type="NCBI Taxonomy" id="1124626"/>
    <lineage>
        <taxon>Bacteria</taxon>
        <taxon>Bacillati</taxon>
        <taxon>Actinomycetota</taxon>
        <taxon>Actinomycetes</taxon>
        <taxon>Mycobacteriales</taxon>
        <taxon>Mycobacteriaceae</taxon>
        <taxon>Mycobacterium</taxon>
        <taxon>Mycobacterium ulcerans group</taxon>
    </lineage>
</organism>
<feature type="transmembrane region" description="Helical" evidence="6">
    <location>
        <begin position="21"/>
        <end position="48"/>
    </location>
</feature>
<feature type="domain" description="RDD" evidence="7">
    <location>
        <begin position="14"/>
        <end position="138"/>
    </location>
</feature>
<evidence type="ECO:0000313" key="8">
    <source>
        <dbReference type="EMBL" id="BAV39591.1"/>
    </source>
</evidence>
<sequence>MISSDPAPTDGRAAGIVTRGLAAVIDLVVVLLIMGALYLGLILVKLVYSPVSFSLPALNVVFSTLVTFVVAVGYLTGCWAVSGCTAGAVMMGLRVAGRHSHRLRPLVATLRAIGCVLFPVGLIWVAIDRQRRSLQDIVFRSRVVYSRPHAATGPDEPV</sequence>
<keyword evidence="5 6" id="KW-0472">Membrane</keyword>
<evidence type="ECO:0000256" key="2">
    <source>
        <dbReference type="ARBA" id="ARBA00022475"/>
    </source>
</evidence>
<accession>A0A1B4XXR3</accession>
<evidence type="ECO:0000256" key="4">
    <source>
        <dbReference type="ARBA" id="ARBA00022989"/>
    </source>
</evidence>
<proteinExistence type="predicted"/>
<keyword evidence="3 6" id="KW-0812">Transmembrane</keyword>
<dbReference type="GeneID" id="93434873"/>
<keyword evidence="4 6" id="KW-1133">Transmembrane helix</keyword>
<dbReference type="AlphaFoldDB" id="A0A1B4XXR3"/>
<evidence type="ECO:0000256" key="6">
    <source>
        <dbReference type="SAM" id="Phobius"/>
    </source>
</evidence>
<evidence type="ECO:0000259" key="7">
    <source>
        <dbReference type="Pfam" id="PF06271"/>
    </source>
</evidence>
<keyword evidence="2" id="KW-1003">Cell membrane</keyword>
<dbReference type="Pfam" id="PF06271">
    <property type="entry name" value="RDD"/>
    <property type="match status" value="1"/>
</dbReference>
<dbReference type="GO" id="GO:0005886">
    <property type="term" value="C:plasma membrane"/>
    <property type="evidence" value="ECO:0007669"/>
    <property type="project" value="UniProtKB-SubCell"/>
</dbReference>
<evidence type="ECO:0000256" key="3">
    <source>
        <dbReference type="ARBA" id="ARBA00022692"/>
    </source>
</evidence>